<feature type="transmembrane region" description="Helical" evidence="1">
    <location>
        <begin position="355"/>
        <end position="374"/>
    </location>
</feature>
<accession>A0ABR7HK31</accession>
<feature type="transmembrane region" description="Helical" evidence="1">
    <location>
        <begin position="102"/>
        <end position="120"/>
    </location>
</feature>
<organism evidence="2 3">
    <name type="scientific">Ruminococcus intestinalis</name>
    <dbReference type="NCBI Taxonomy" id="2763066"/>
    <lineage>
        <taxon>Bacteria</taxon>
        <taxon>Bacillati</taxon>
        <taxon>Bacillota</taxon>
        <taxon>Clostridia</taxon>
        <taxon>Eubacteriales</taxon>
        <taxon>Oscillospiraceae</taxon>
        <taxon>Ruminococcus</taxon>
    </lineage>
</organism>
<gene>
    <name evidence="2" type="ORF">H8R91_04850</name>
</gene>
<keyword evidence="1" id="KW-1133">Transmembrane helix</keyword>
<feature type="transmembrane region" description="Helical" evidence="1">
    <location>
        <begin position="332"/>
        <end position="348"/>
    </location>
</feature>
<reference evidence="2 3" key="1">
    <citation type="submission" date="2020-08" db="EMBL/GenBank/DDBJ databases">
        <title>Genome public.</title>
        <authorList>
            <person name="Liu C."/>
            <person name="Sun Q."/>
        </authorList>
    </citation>
    <scope>NUCLEOTIDE SEQUENCE [LARGE SCALE GENOMIC DNA]</scope>
    <source>
        <strain evidence="2 3">NSJ-71</strain>
    </source>
</reference>
<feature type="transmembrane region" description="Helical" evidence="1">
    <location>
        <begin position="203"/>
        <end position="223"/>
    </location>
</feature>
<keyword evidence="3" id="KW-1185">Reference proteome</keyword>
<protein>
    <recommendedName>
        <fullName evidence="4">Glycosyltransferase RgtA/B/C/D-like domain-containing protein</fullName>
    </recommendedName>
</protein>
<evidence type="ECO:0000313" key="2">
    <source>
        <dbReference type="EMBL" id="MBC5727854.1"/>
    </source>
</evidence>
<evidence type="ECO:0000313" key="3">
    <source>
        <dbReference type="Proteomes" id="UP000636755"/>
    </source>
</evidence>
<evidence type="ECO:0000256" key="1">
    <source>
        <dbReference type="SAM" id="Phobius"/>
    </source>
</evidence>
<dbReference type="RefSeq" id="WP_186935107.1">
    <property type="nucleotide sequence ID" value="NZ_JACOPS010000002.1"/>
</dbReference>
<comment type="caution">
    <text evidence="2">The sequence shown here is derived from an EMBL/GenBank/DDBJ whole genome shotgun (WGS) entry which is preliminary data.</text>
</comment>
<feature type="transmembrane region" description="Helical" evidence="1">
    <location>
        <begin position="175"/>
        <end position="191"/>
    </location>
</feature>
<feature type="transmembrane region" description="Helical" evidence="1">
    <location>
        <begin position="380"/>
        <end position="397"/>
    </location>
</feature>
<dbReference type="EMBL" id="JACOPS010000002">
    <property type="protein sequence ID" value="MBC5727854.1"/>
    <property type="molecule type" value="Genomic_DNA"/>
</dbReference>
<keyword evidence="1" id="KW-0472">Membrane</keyword>
<evidence type="ECO:0008006" key="4">
    <source>
        <dbReference type="Google" id="ProtNLM"/>
    </source>
</evidence>
<feature type="transmembrane region" description="Helical" evidence="1">
    <location>
        <begin position="126"/>
        <end position="145"/>
    </location>
</feature>
<feature type="transmembrane region" description="Helical" evidence="1">
    <location>
        <begin position="69"/>
        <end position="90"/>
    </location>
</feature>
<feature type="transmembrane region" description="Helical" evidence="1">
    <location>
        <begin position="12"/>
        <end position="35"/>
    </location>
</feature>
<sequence>MKKFFIKLFKNKLFVSFAVNALIMVFCIYVSSFSYDSYKDYENSLLISHYHIPYNNTVNYLLAFAVSSIQYIFSTINIFVFAQVIFGWLAFSSITYALTDKFGYKIGIVFSVFLNILFALNHYADIASQKTSAIMLTAGFLLMFNAIRRKRYRFMCLLGAIEILIGSFYCFELFFVALAFAIVYLIADLIAKGKYKIKFHKFMWYFRPFLILFVLITVLTFALHNYSVAVNTQNDTLKGNYEYHQLTEKIANFPYPDYSKNKEAFSNVGITKTEYELLKDGYYDESTPINLDALKLVDSLQKQNNNLITIWDSFVDFLSSSGVSLASFDNDAMLIIIYIIFVTLFLVFHKKTHMFFPILITLQLIVSNSLLRYLFNSYYYTVYISWIMAYCVLLYSIDFTAFKDGCNAMLKAARKGTFFVSAMLVVTLLLVNCLVYQSHLHNNIDTKSRPSRLYVEVERHPERFYILDTKTAIEYTKYSTNYVHPMWGFKSSYLSNVDSFGYMHHNSVLNKKGADSVYRAAISIKNVYVIDNYITYKKENYLKKYYSTEENKSYFYKLETEIDGYKIYSVV</sequence>
<dbReference type="Proteomes" id="UP000636755">
    <property type="component" value="Unassembled WGS sequence"/>
</dbReference>
<proteinExistence type="predicted"/>
<feature type="transmembrane region" description="Helical" evidence="1">
    <location>
        <begin position="418"/>
        <end position="437"/>
    </location>
</feature>
<keyword evidence="1" id="KW-0812">Transmembrane</keyword>
<name>A0ABR7HK31_9FIRM</name>